<organism evidence="3 6">
    <name type="scientific">Myxococcus fulvus</name>
    <dbReference type="NCBI Taxonomy" id="33"/>
    <lineage>
        <taxon>Bacteria</taxon>
        <taxon>Pseudomonadati</taxon>
        <taxon>Myxococcota</taxon>
        <taxon>Myxococcia</taxon>
        <taxon>Myxococcales</taxon>
        <taxon>Cystobacterineae</taxon>
        <taxon>Myxococcaceae</taxon>
        <taxon>Myxococcus</taxon>
    </lineage>
</organism>
<evidence type="ECO:0000313" key="5">
    <source>
        <dbReference type="Proteomes" id="UP000183760"/>
    </source>
</evidence>
<evidence type="ECO:0000313" key="6">
    <source>
        <dbReference type="Proteomes" id="UP000321514"/>
    </source>
</evidence>
<sequence>MLRFLVSALLVLSLTACSDDPDPTPTPTPDAGSDAGTPDGSDSGTDAGTDAGSGDGGPTPQPDAGPGTSGGSGKLPCERTGSVTSNSQTYPYCVAQVAGAELKIVEPRVGIVPAPVRLAVYLHGDGARAHTGDTAPRLQAPWAYENDTLYVSVLAPNKCAWWTKPSVTNCAVEGTEADRDLAGDNAATLVEVLDALRKGWNIINEPILFGGSSGGSVFLTASFLPKYGDRYRGVYALGCGGEAPWGGKMDWDSTRPELRGPTRLVYAYGDQDEYLADIQASLTAFRGYAFPLEEKVVPGAAHCAFDHIGGVKDIWAAELEGK</sequence>
<name>A0A511TIZ0_MYXFU</name>
<dbReference type="AlphaFoldDB" id="A0A511TIZ0"/>
<accession>A0A511TIZ0</accession>
<dbReference type="OrthoDB" id="5381882at2"/>
<evidence type="ECO:0000313" key="4">
    <source>
        <dbReference type="EMBL" id="SEU41125.1"/>
    </source>
</evidence>
<protein>
    <submittedName>
        <fullName evidence="4">Predicted esterase</fullName>
    </submittedName>
</protein>
<dbReference type="RefSeq" id="WP_046717070.1">
    <property type="nucleotide sequence ID" value="NZ_BJXR01000077.1"/>
</dbReference>
<dbReference type="InterPro" id="IPR029058">
    <property type="entry name" value="AB_hydrolase_fold"/>
</dbReference>
<feature type="signal peptide" evidence="2">
    <location>
        <begin position="1"/>
        <end position="18"/>
    </location>
</feature>
<proteinExistence type="predicted"/>
<feature type="region of interest" description="Disordered" evidence="1">
    <location>
        <begin position="16"/>
        <end position="84"/>
    </location>
</feature>
<feature type="chain" id="PRO_5022798341" evidence="2">
    <location>
        <begin position="19"/>
        <end position="322"/>
    </location>
</feature>
<evidence type="ECO:0000313" key="3">
    <source>
        <dbReference type="EMBL" id="GEN13312.1"/>
    </source>
</evidence>
<dbReference type="Gene3D" id="3.40.50.1820">
    <property type="entry name" value="alpha/beta hydrolase"/>
    <property type="match status" value="1"/>
</dbReference>
<dbReference type="PROSITE" id="PS51257">
    <property type="entry name" value="PROKAR_LIPOPROTEIN"/>
    <property type="match status" value="1"/>
</dbReference>
<gene>
    <name evidence="3" type="ORF">MFU01_83490</name>
    <name evidence="4" type="ORF">SAMN05443572_11692</name>
</gene>
<dbReference type="SUPFAM" id="SSF53474">
    <property type="entry name" value="alpha/beta-Hydrolases"/>
    <property type="match status" value="1"/>
</dbReference>
<dbReference type="EMBL" id="FOIB01000016">
    <property type="protein sequence ID" value="SEU41125.1"/>
    <property type="molecule type" value="Genomic_DNA"/>
</dbReference>
<feature type="compositionally biased region" description="Low complexity" evidence="1">
    <location>
        <begin position="29"/>
        <end position="50"/>
    </location>
</feature>
<comment type="caution">
    <text evidence="3">The sequence shown here is derived from an EMBL/GenBank/DDBJ whole genome shotgun (WGS) entry which is preliminary data.</text>
</comment>
<keyword evidence="2" id="KW-0732">Signal</keyword>
<dbReference type="EMBL" id="BJXR01000077">
    <property type="protein sequence ID" value="GEN13312.1"/>
    <property type="molecule type" value="Genomic_DNA"/>
</dbReference>
<dbReference type="Proteomes" id="UP000321514">
    <property type="component" value="Unassembled WGS sequence"/>
</dbReference>
<dbReference type="Proteomes" id="UP000183760">
    <property type="component" value="Unassembled WGS sequence"/>
</dbReference>
<reference evidence="4 5" key="1">
    <citation type="submission" date="2016-10" db="EMBL/GenBank/DDBJ databases">
        <authorList>
            <person name="Varghese N."/>
            <person name="Submissions S."/>
        </authorList>
    </citation>
    <scope>NUCLEOTIDE SEQUENCE [LARGE SCALE GENOMIC DNA]</scope>
    <source>
        <strain evidence="4 5">DSM 16525</strain>
    </source>
</reference>
<reference evidence="3 6" key="2">
    <citation type="submission" date="2019-07" db="EMBL/GenBank/DDBJ databases">
        <title>Whole genome shotgun sequence of Myxococcus fulvus NBRC 100333.</title>
        <authorList>
            <person name="Hosoyama A."/>
            <person name="Uohara A."/>
            <person name="Ohji S."/>
            <person name="Ichikawa N."/>
        </authorList>
    </citation>
    <scope>NUCLEOTIDE SEQUENCE [LARGE SCALE GENOMIC DNA]</scope>
    <source>
        <strain evidence="3 6">NBRC 100333</strain>
    </source>
</reference>
<evidence type="ECO:0000256" key="1">
    <source>
        <dbReference type="SAM" id="MobiDB-lite"/>
    </source>
</evidence>
<evidence type="ECO:0000256" key="2">
    <source>
        <dbReference type="SAM" id="SignalP"/>
    </source>
</evidence>
<keyword evidence="5" id="KW-1185">Reference proteome</keyword>